<dbReference type="NCBIfam" id="NF009793">
    <property type="entry name" value="PRK13285.1-1"/>
    <property type="match status" value="1"/>
</dbReference>
<evidence type="ECO:0000256" key="2">
    <source>
        <dbReference type="ARBA" id="ARBA00022795"/>
    </source>
</evidence>
<comment type="caution">
    <text evidence="5">The sequence shown here is derived from an EMBL/GenBank/DDBJ whole genome shotgun (WGS) entry which is preliminary data.</text>
</comment>
<keyword evidence="6" id="KW-1185">Reference proteome</keyword>
<evidence type="ECO:0000256" key="3">
    <source>
        <dbReference type="ARBA" id="ARBA00022845"/>
    </source>
</evidence>
<protein>
    <recommendedName>
        <fullName evidence="4">Flagellar assembly factor FliW</fullName>
    </recommendedName>
</protein>
<dbReference type="PANTHER" id="PTHR39190">
    <property type="entry name" value="FLAGELLAR ASSEMBLY FACTOR FLIW"/>
    <property type="match status" value="1"/>
</dbReference>
<keyword evidence="3 4" id="KW-0810">Translation regulation</keyword>
<keyword evidence="5" id="KW-0282">Flagellum</keyword>
<dbReference type="InterPro" id="IPR024046">
    <property type="entry name" value="Flagellar_assmbl_FliW_dom_sf"/>
</dbReference>
<dbReference type="RefSeq" id="WP_307342443.1">
    <property type="nucleotide sequence ID" value="NZ_JAUSUD010000012.1"/>
</dbReference>
<dbReference type="Pfam" id="PF02623">
    <property type="entry name" value="FliW"/>
    <property type="match status" value="1"/>
</dbReference>
<gene>
    <name evidence="4" type="primary">fliW</name>
    <name evidence="5" type="ORF">J2S19_002738</name>
</gene>
<comment type="subcellular location">
    <subcellularLocation>
        <location evidence="4">Cytoplasm</location>
    </subcellularLocation>
</comment>
<dbReference type="Gene3D" id="2.30.290.10">
    <property type="entry name" value="BH3618-like"/>
    <property type="match status" value="1"/>
</dbReference>
<dbReference type="HAMAP" id="MF_01185">
    <property type="entry name" value="FliW"/>
    <property type="match status" value="1"/>
</dbReference>
<comment type="subunit">
    <text evidence="4">Interacts with translational regulator CsrA and flagellin(s).</text>
</comment>
<dbReference type="Proteomes" id="UP001234495">
    <property type="component" value="Unassembled WGS sequence"/>
</dbReference>
<evidence type="ECO:0000313" key="6">
    <source>
        <dbReference type="Proteomes" id="UP001234495"/>
    </source>
</evidence>
<evidence type="ECO:0000256" key="4">
    <source>
        <dbReference type="HAMAP-Rule" id="MF_01185"/>
    </source>
</evidence>
<keyword evidence="5" id="KW-0969">Cilium</keyword>
<reference evidence="5 6" key="1">
    <citation type="submission" date="2023-07" db="EMBL/GenBank/DDBJ databases">
        <title>Genomic Encyclopedia of Type Strains, Phase IV (KMG-IV): sequencing the most valuable type-strain genomes for metagenomic binning, comparative biology and taxonomic classification.</title>
        <authorList>
            <person name="Goeker M."/>
        </authorList>
    </citation>
    <scope>NUCLEOTIDE SEQUENCE [LARGE SCALE GENOMIC DNA]</scope>
    <source>
        <strain evidence="5 6">DSM 29005</strain>
    </source>
</reference>
<evidence type="ECO:0000313" key="5">
    <source>
        <dbReference type="EMBL" id="MDQ0231455.1"/>
    </source>
</evidence>
<keyword evidence="2 4" id="KW-1005">Bacterial flagellum biogenesis</keyword>
<keyword evidence="4" id="KW-0143">Chaperone</keyword>
<proteinExistence type="inferred from homology"/>
<keyword evidence="1 4" id="KW-0963">Cytoplasm</keyword>
<dbReference type="InterPro" id="IPR003775">
    <property type="entry name" value="Flagellar_assembly_factor_FliW"/>
</dbReference>
<sequence>MKISTKYHGNIEVSESDIVTFENGIPGFLDEKSFVLLPLDDESPFTILQSTITAELGFIIVNPFIFFPTYEFELSDNEKQLLNLTSEKDVNVFTILNIKDPFQQSTANLQAPIILNTKNNKAKQIILNDARYKTKHTLIQENIGK</sequence>
<dbReference type="PANTHER" id="PTHR39190:SF1">
    <property type="entry name" value="FLAGELLAR ASSEMBLY FACTOR FLIW"/>
    <property type="match status" value="1"/>
</dbReference>
<dbReference type="EMBL" id="JAUSUD010000012">
    <property type="protein sequence ID" value="MDQ0231455.1"/>
    <property type="molecule type" value="Genomic_DNA"/>
</dbReference>
<accession>A0ABT9ZJQ0</accession>
<organism evidence="5 6">
    <name type="scientific">Metabacillus malikii</name>
    <dbReference type="NCBI Taxonomy" id="1504265"/>
    <lineage>
        <taxon>Bacteria</taxon>
        <taxon>Bacillati</taxon>
        <taxon>Bacillota</taxon>
        <taxon>Bacilli</taxon>
        <taxon>Bacillales</taxon>
        <taxon>Bacillaceae</taxon>
        <taxon>Metabacillus</taxon>
    </lineage>
</organism>
<dbReference type="SUPFAM" id="SSF141457">
    <property type="entry name" value="BH3618-like"/>
    <property type="match status" value="1"/>
</dbReference>
<keyword evidence="5" id="KW-0966">Cell projection</keyword>
<name>A0ABT9ZJQ0_9BACI</name>
<comment type="function">
    <text evidence="4">Acts as an anti-CsrA protein, binds CsrA and prevents it from repressing translation of its target genes, one of which is flagellin. Binds to flagellin and participates in the assembly of the flagellum.</text>
</comment>
<comment type="similarity">
    <text evidence="4">Belongs to the FliW family.</text>
</comment>
<evidence type="ECO:0000256" key="1">
    <source>
        <dbReference type="ARBA" id="ARBA00022490"/>
    </source>
</evidence>